<dbReference type="Gene3D" id="2.10.10.20">
    <property type="entry name" value="Carbohydrate-binding module superfamily 5/12"/>
    <property type="match status" value="2"/>
</dbReference>
<gene>
    <name evidence="5" type="ORF">FAZ21_02615</name>
</gene>
<accession>A0A4U0Q7P6</accession>
<evidence type="ECO:0000313" key="5">
    <source>
        <dbReference type="EMBL" id="TJZ77256.1"/>
    </source>
</evidence>
<dbReference type="GO" id="GO:0005576">
    <property type="term" value="C:extracellular region"/>
    <property type="evidence" value="ECO:0007669"/>
    <property type="project" value="InterPro"/>
</dbReference>
<dbReference type="OrthoDB" id="3675244at2"/>
<name>A0A4U0Q7P6_9NEIS</name>
<dbReference type="RefSeq" id="WP_136771734.1">
    <property type="nucleotide sequence ID" value="NZ_CP156074.1"/>
</dbReference>
<dbReference type="EMBL" id="SUMF01000002">
    <property type="protein sequence ID" value="TJZ77256.1"/>
    <property type="molecule type" value="Genomic_DNA"/>
</dbReference>
<dbReference type="SUPFAM" id="SSF51055">
    <property type="entry name" value="Carbohydrate binding domain"/>
    <property type="match status" value="2"/>
</dbReference>
<comment type="caution">
    <text evidence="5">The sequence shown here is derived from an EMBL/GenBank/DDBJ whole genome shotgun (WGS) entry which is preliminary data.</text>
</comment>
<dbReference type="GO" id="GO:0004553">
    <property type="term" value="F:hydrolase activity, hydrolyzing O-glycosyl compounds"/>
    <property type="evidence" value="ECO:0007669"/>
    <property type="project" value="InterPro"/>
</dbReference>
<evidence type="ECO:0000256" key="1">
    <source>
        <dbReference type="ARBA" id="ARBA00022801"/>
    </source>
</evidence>
<evidence type="ECO:0000256" key="2">
    <source>
        <dbReference type="SAM" id="MobiDB-lite"/>
    </source>
</evidence>
<proteinExistence type="predicted"/>
<feature type="domain" description="Chitin-binding type-3" evidence="4">
    <location>
        <begin position="440"/>
        <end position="485"/>
    </location>
</feature>
<dbReference type="InterPro" id="IPR036573">
    <property type="entry name" value="CBM_sf_5/12"/>
</dbReference>
<evidence type="ECO:0000259" key="4">
    <source>
        <dbReference type="SMART" id="SM00495"/>
    </source>
</evidence>
<dbReference type="GO" id="GO:0030246">
    <property type="term" value="F:carbohydrate binding"/>
    <property type="evidence" value="ECO:0007669"/>
    <property type="project" value="InterPro"/>
</dbReference>
<keyword evidence="3" id="KW-0732">Signal</keyword>
<dbReference type="AlphaFoldDB" id="A0A4U0Q7P6"/>
<dbReference type="SMART" id="SM00495">
    <property type="entry name" value="ChtBD3"/>
    <property type="match status" value="2"/>
</dbReference>
<keyword evidence="6" id="KW-1185">Reference proteome</keyword>
<feature type="signal peptide" evidence="3">
    <location>
        <begin position="1"/>
        <end position="23"/>
    </location>
</feature>
<dbReference type="Proteomes" id="UP000310016">
    <property type="component" value="Unassembled WGS sequence"/>
</dbReference>
<dbReference type="GO" id="GO:0005975">
    <property type="term" value="P:carbohydrate metabolic process"/>
    <property type="evidence" value="ECO:0007669"/>
    <property type="project" value="InterPro"/>
</dbReference>
<organism evidence="5 6">
    <name type="scientific">Chitiniphilus eburneus</name>
    <dbReference type="NCBI Taxonomy" id="2571148"/>
    <lineage>
        <taxon>Bacteria</taxon>
        <taxon>Pseudomonadati</taxon>
        <taxon>Pseudomonadota</taxon>
        <taxon>Betaproteobacteria</taxon>
        <taxon>Neisseriales</taxon>
        <taxon>Chitinibacteraceae</taxon>
        <taxon>Chitiniphilus</taxon>
    </lineage>
</organism>
<evidence type="ECO:0000313" key="6">
    <source>
        <dbReference type="Proteomes" id="UP000310016"/>
    </source>
</evidence>
<protein>
    <recommendedName>
        <fullName evidence="4">Chitin-binding type-3 domain-containing protein</fullName>
    </recommendedName>
</protein>
<feature type="domain" description="Chitin-binding type-3" evidence="4">
    <location>
        <begin position="553"/>
        <end position="599"/>
    </location>
</feature>
<dbReference type="CDD" id="cd12215">
    <property type="entry name" value="ChiC_BD"/>
    <property type="match status" value="2"/>
</dbReference>
<dbReference type="InterPro" id="IPR003610">
    <property type="entry name" value="CBM5/12"/>
</dbReference>
<feature type="region of interest" description="Disordered" evidence="2">
    <location>
        <begin position="501"/>
        <end position="535"/>
    </location>
</feature>
<feature type="chain" id="PRO_5020716365" description="Chitin-binding type-3 domain-containing protein" evidence="3">
    <location>
        <begin position="24"/>
        <end position="603"/>
    </location>
</feature>
<evidence type="ECO:0000256" key="3">
    <source>
        <dbReference type="SAM" id="SignalP"/>
    </source>
</evidence>
<keyword evidence="1" id="KW-0378">Hydrolase</keyword>
<sequence>MSIKLKVITASLLLSGLAGSAMAAKQLTVNEFQQLLPASGYRIDLGDKITVNYHCDIKADGEKFILNESSCDQRNIDFKRDYAAVANLGILGKPSTSSIVEHKLWAMAFAHAAFNSMVLMQYGLNKPGGTFDLSKPFGTGEYFGDYFMRNMGPNYYLSKGLQESSLGNDLPKNGMGVGDDDGVLQIEYPGSGFAELQGAGFGGFPAIFAPMNPEAVLSSNNGPARNILGSAAASAYYNASATGINTGSLSWSQTAEGLAQSGNRIHQFIQGAKDPDALSIMLSFMYNRGPYAAKDQPMKDNATFDRCMNVTDLVNDWTCFTKQNDFGTRYVRQIPNVAKQLGNAPTKYEERFSWSDISAYLELLENYGYYSTEAMSKIRPNAQNVFNAAAKNGTISYREDFGRIVEVVLTTVPVKTFAQGVNDPDTETTGSGIKPGETCQGEWSAKLIYDTPGMVVSHNGQNWKSGYWTQNNEPGADEYGPWTATTECGGTLPVTPVPTVTPTPTTVPTPTPAPVTPTPEPVTPTPAPVTPTPAPVVPTPEPTVAPKSLTGCAPAWNSTATYATPNNSVSLDGRNYQNKWWTKGDNPTQSGEWGVWKDVGSCN</sequence>
<reference evidence="5 6" key="1">
    <citation type="submission" date="2019-04" db="EMBL/GenBank/DDBJ databases">
        <title>Chitiniphilus eburnea sp. nov., a novel chitinolytic bacterium isolated from aquaculture sludge.</title>
        <authorList>
            <person name="Sheng M."/>
        </authorList>
    </citation>
    <scope>NUCLEOTIDE SEQUENCE [LARGE SCALE GENOMIC DNA]</scope>
    <source>
        <strain evidence="5 6">HX-2-15</strain>
    </source>
</reference>